<dbReference type="InterPro" id="IPR009431">
    <property type="entry name" value="NSG"/>
</dbReference>
<evidence type="ECO:0000256" key="19">
    <source>
        <dbReference type="ARBA" id="ARBA00023329"/>
    </source>
</evidence>
<comment type="subcellular location">
    <subcellularLocation>
        <location evidence="5">Cell projection</location>
        <location evidence="5">Dendrite</location>
    </subcellularLocation>
    <subcellularLocation>
        <location evidence="2">Cytoplasmic vesicle membrane</location>
    </subcellularLocation>
    <subcellularLocation>
        <location evidence="1">Early endosome membrane</location>
    </subcellularLocation>
    <subcellularLocation>
        <location evidence="6">Endosome</location>
        <location evidence="6">Multivesicular body membrane</location>
    </subcellularLocation>
    <subcellularLocation>
        <location evidence="20">Golgi apparatus</location>
        <location evidence="20">Golgi stack membrane</location>
    </subcellularLocation>
    <subcellularLocation>
        <location evidence="3">Golgi apparatus</location>
        <location evidence="3">trans-Golgi network membrane</location>
    </subcellularLocation>
    <subcellularLocation>
        <location evidence="7">Late endosome membrane</location>
    </subcellularLocation>
    <subcellularLocation>
        <location evidence="4">Lysosome lumen</location>
    </subcellularLocation>
    <subcellularLocation>
        <location evidence="9">Membrane</location>
        <topology evidence="9">Single-pass type II membrane protein</topology>
    </subcellularLocation>
    <subcellularLocation>
        <location evidence="8">Recycling endosome membrane</location>
    </subcellularLocation>
</comment>
<evidence type="ECO:0000256" key="18">
    <source>
        <dbReference type="ARBA" id="ARBA00023273"/>
    </source>
</evidence>
<evidence type="ECO:0000256" key="11">
    <source>
        <dbReference type="ARBA" id="ARBA00022692"/>
    </source>
</evidence>
<reference evidence="27 28" key="1">
    <citation type="submission" date="2021-02" db="EMBL/GenBank/DDBJ databases">
        <title>Safari Cat Assemblies.</title>
        <authorList>
            <person name="Bredemeyer K.R."/>
            <person name="Murphy W.J."/>
        </authorList>
    </citation>
    <scope>NUCLEOTIDE SEQUENCE [LARGE SCALE GENOMIC DNA]</scope>
</reference>
<keyword evidence="17" id="KW-0458">Lysosome</keyword>
<evidence type="ECO:0000256" key="17">
    <source>
        <dbReference type="ARBA" id="ARBA00023228"/>
    </source>
</evidence>
<feature type="compositionally biased region" description="Low complexity" evidence="25">
    <location>
        <begin position="171"/>
        <end position="180"/>
    </location>
</feature>
<dbReference type="GeneTree" id="ENSGT00390000000483"/>
<evidence type="ECO:0000256" key="23">
    <source>
        <dbReference type="ARBA" id="ARBA00042477"/>
    </source>
</evidence>
<keyword evidence="16 26" id="KW-0472">Membrane</keyword>
<keyword evidence="13" id="KW-0735">Signal-anchor</keyword>
<reference evidence="27" key="2">
    <citation type="submission" date="2025-08" db="UniProtKB">
        <authorList>
            <consortium name="Ensembl"/>
        </authorList>
    </citation>
    <scope>IDENTIFICATION</scope>
    <source>
        <strain evidence="27">breed Abyssinian</strain>
    </source>
</reference>
<dbReference type="Proteomes" id="UP000823872">
    <property type="component" value="Chromosome B1"/>
</dbReference>
<organism evidence="27 28">
    <name type="scientific">Felis catus</name>
    <name type="common">Cat</name>
    <name type="synonym">Felis silvestris catus</name>
    <dbReference type="NCBI Taxonomy" id="9685"/>
    <lineage>
        <taxon>Eukaryota</taxon>
        <taxon>Metazoa</taxon>
        <taxon>Chordata</taxon>
        <taxon>Craniata</taxon>
        <taxon>Vertebrata</taxon>
        <taxon>Euteleostomi</taxon>
        <taxon>Mammalia</taxon>
        <taxon>Eutheria</taxon>
        <taxon>Laurasiatheria</taxon>
        <taxon>Carnivora</taxon>
        <taxon>Feliformia</taxon>
        <taxon>Felidae</taxon>
        <taxon>Felinae</taxon>
        <taxon>Felis</taxon>
    </lineage>
</organism>
<feature type="compositionally biased region" description="Pro residues" evidence="25">
    <location>
        <begin position="137"/>
        <end position="170"/>
    </location>
</feature>
<evidence type="ECO:0000256" key="8">
    <source>
        <dbReference type="ARBA" id="ARBA00004565"/>
    </source>
</evidence>
<evidence type="ECO:0000256" key="9">
    <source>
        <dbReference type="ARBA" id="ARBA00004606"/>
    </source>
</evidence>
<evidence type="ECO:0000256" key="6">
    <source>
        <dbReference type="ARBA" id="ARBA00004333"/>
    </source>
</evidence>
<evidence type="ECO:0000256" key="12">
    <source>
        <dbReference type="ARBA" id="ARBA00022753"/>
    </source>
</evidence>
<keyword evidence="14 26" id="KW-1133">Transmembrane helix</keyword>
<dbReference type="Pfam" id="PF06387">
    <property type="entry name" value="Calcyon"/>
    <property type="match status" value="1"/>
</dbReference>
<evidence type="ECO:0000256" key="4">
    <source>
        <dbReference type="ARBA" id="ARBA00004227"/>
    </source>
</evidence>
<evidence type="ECO:0000256" key="1">
    <source>
        <dbReference type="ARBA" id="ARBA00004146"/>
    </source>
</evidence>
<evidence type="ECO:0000256" key="5">
    <source>
        <dbReference type="ARBA" id="ARBA00004279"/>
    </source>
</evidence>
<reference evidence="27" key="3">
    <citation type="submission" date="2025-09" db="UniProtKB">
        <authorList>
            <consortium name="Ensembl"/>
        </authorList>
    </citation>
    <scope>IDENTIFICATION</scope>
    <source>
        <strain evidence="27">breed Abyssinian</strain>
    </source>
</reference>
<keyword evidence="15" id="KW-0333">Golgi apparatus</keyword>
<dbReference type="PANTHER" id="PTHR28546:SF3">
    <property type="entry name" value="NEURONAL VESICLE TRAFFICKING-ASSOCIATED PROTEIN 1"/>
    <property type="match status" value="1"/>
</dbReference>
<evidence type="ECO:0000256" key="10">
    <source>
        <dbReference type="ARBA" id="ARBA00007767"/>
    </source>
</evidence>
<evidence type="ECO:0000256" key="24">
    <source>
        <dbReference type="ARBA" id="ARBA00045207"/>
    </source>
</evidence>
<evidence type="ECO:0000256" key="22">
    <source>
        <dbReference type="ARBA" id="ARBA00041410"/>
    </source>
</evidence>
<protein>
    <recommendedName>
        <fullName evidence="21">Neuronal vesicle trafficking-associated protein 1</fullName>
    </recommendedName>
    <alternativeName>
        <fullName evidence="22">Neuron-enriched endosomal protein of 21 kDa</fullName>
    </alternativeName>
    <alternativeName>
        <fullName evidence="23">Neuron-specific protein family member 1</fullName>
    </alternativeName>
</protein>
<dbReference type="PANTHER" id="PTHR28546">
    <property type="entry name" value="NEURONAL VESICLE TRAFFICKING-ASSOCIATED PROTEIN 2-RELATED"/>
    <property type="match status" value="1"/>
</dbReference>
<comment type="function">
    <text evidence="24">Plays a role in the recycling mechanism in neurons of multiple receptors, including AMPAR, APP and L1CAM and acts at the level of early endosomes to promote sorting of receptors toward a recycling pathway. Regulates sorting and recycling of GRIA2 through interaction with GRIP1 and then contributes to the regulation of synaptic transmission and plasticity by affecting the recycling and targeting of AMPA receptors to the synapse. Is required for faithful sorting of L1CAM to axons by facilitating trafficking from somatodendritic early endosome or the recycling endosome. In an other hand, induces apoptosis via the activation of CASP3 in response to DNA damage.</text>
</comment>
<evidence type="ECO:0000256" key="25">
    <source>
        <dbReference type="SAM" id="MobiDB-lite"/>
    </source>
</evidence>
<evidence type="ECO:0000256" key="14">
    <source>
        <dbReference type="ARBA" id="ARBA00022989"/>
    </source>
</evidence>
<evidence type="ECO:0000256" key="15">
    <source>
        <dbReference type="ARBA" id="ARBA00023034"/>
    </source>
</evidence>
<keyword evidence="11 26" id="KW-0812">Transmembrane</keyword>
<name>A0ABI7ZZQ0_FELCA</name>
<evidence type="ECO:0000256" key="16">
    <source>
        <dbReference type="ARBA" id="ARBA00023136"/>
    </source>
</evidence>
<keyword evidence="28" id="KW-1185">Reference proteome</keyword>
<evidence type="ECO:0000256" key="7">
    <source>
        <dbReference type="ARBA" id="ARBA00004414"/>
    </source>
</evidence>
<keyword evidence="12" id="KW-0967">Endosome</keyword>
<evidence type="ECO:0000256" key="13">
    <source>
        <dbReference type="ARBA" id="ARBA00022968"/>
    </source>
</evidence>
<feature type="compositionally biased region" description="Basic residues" evidence="25">
    <location>
        <begin position="201"/>
        <end position="215"/>
    </location>
</feature>
<comment type="similarity">
    <text evidence="10">Belongs to the NSG family.</text>
</comment>
<keyword evidence="18" id="KW-0966">Cell projection</keyword>
<accession>A0ABI7ZZQ0</accession>
<dbReference type="Ensembl" id="ENSFCTT00005074373.1">
    <property type="protein sequence ID" value="ENSFCTP00005052454.1"/>
    <property type="gene ID" value="ENSFCTG00005026188.1"/>
</dbReference>
<sequence length="457" mass="48950">RPSPGSCDSGRTPPTPTPTPTPSFPSVLLCDPDAPGCGCREGTPPLSLPRGPEKPFPVSPTRRAKRSPCPAHLALPLRRGVLPARAPSPAPEGAPRTARGPPPPPQPGPAPFPPAPPGRGDAPCPSPLPGARRRARPPPLPPLWGLPPPSRLPAPRAPPPAFPGRPPPPSGRGSPGSAPLCGPARCVRAELPPPPPAHSPAHGRPRGRREGRRRAGGGSGREPNRSAPPPGPARRRLRHCCARERPTRRLAARSEPDLRAGVGASLGSPGTMVKLGNNFAEKGTKQPLLEDGFDTIPLMTPLDVNQLQFPPPDKVVVKTKTQYEPDRKKGKVRPPKIAEFTVSITEGVTERFKVSVLVLFALAFLTCVVFLVVYKVYKYDRACPDGFVLKNTQCIPEGLESYYAEQDSSAREKFYTVINHYNLAKQSITRSVSPWMSVLSEEKLSEQETEAADKSAQ</sequence>
<feature type="compositionally biased region" description="Pro residues" evidence="25">
    <location>
        <begin position="13"/>
        <end position="23"/>
    </location>
</feature>
<evidence type="ECO:0000256" key="20">
    <source>
        <dbReference type="ARBA" id="ARBA00037859"/>
    </source>
</evidence>
<gene>
    <name evidence="27" type="primary">PWWP2B</name>
</gene>
<evidence type="ECO:0000313" key="27">
    <source>
        <dbReference type="Ensembl" id="ENSFCTP00005052454.1"/>
    </source>
</evidence>
<feature type="region of interest" description="Disordered" evidence="25">
    <location>
        <begin position="1"/>
        <end position="236"/>
    </location>
</feature>
<feature type="compositionally biased region" description="Pro residues" evidence="25">
    <location>
        <begin position="100"/>
        <end position="117"/>
    </location>
</feature>
<keyword evidence="19" id="KW-0968">Cytoplasmic vesicle</keyword>
<evidence type="ECO:0000256" key="26">
    <source>
        <dbReference type="SAM" id="Phobius"/>
    </source>
</evidence>
<evidence type="ECO:0000256" key="21">
    <source>
        <dbReference type="ARBA" id="ARBA00040239"/>
    </source>
</evidence>
<feature type="transmembrane region" description="Helical" evidence="26">
    <location>
        <begin position="354"/>
        <end position="374"/>
    </location>
</feature>
<evidence type="ECO:0000256" key="3">
    <source>
        <dbReference type="ARBA" id="ARBA00004198"/>
    </source>
</evidence>
<evidence type="ECO:0000256" key="2">
    <source>
        <dbReference type="ARBA" id="ARBA00004156"/>
    </source>
</evidence>
<proteinExistence type="inferred from homology"/>
<evidence type="ECO:0000313" key="28">
    <source>
        <dbReference type="Proteomes" id="UP000823872"/>
    </source>
</evidence>